<comment type="caution">
    <text evidence="4">The sequence shown here is derived from an EMBL/GenBank/DDBJ whole genome shotgun (WGS) entry which is preliminary data.</text>
</comment>
<feature type="region of interest" description="Disordered" evidence="1">
    <location>
        <begin position="527"/>
        <end position="548"/>
    </location>
</feature>
<evidence type="ECO:0000256" key="2">
    <source>
        <dbReference type="SAM" id="Phobius"/>
    </source>
</evidence>
<feature type="domain" description="Peptidase M56" evidence="3">
    <location>
        <begin position="10"/>
        <end position="257"/>
    </location>
</feature>
<evidence type="ECO:0000313" key="5">
    <source>
        <dbReference type="Proteomes" id="UP000637513"/>
    </source>
</evidence>
<name>A0ABR7MVT6_9FIRM</name>
<accession>A0ABR7MVT6</accession>
<keyword evidence="2" id="KW-0812">Transmembrane</keyword>
<evidence type="ECO:0000256" key="1">
    <source>
        <dbReference type="SAM" id="MobiDB-lite"/>
    </source>
</evidence>
<protein>
    <recommendedName>
        <fullName evidence="3">Peptidase M56 domain-containing protein</fullName>
    </recommendedName>
</protein>
<gene>
    <name evidence="4" type="ORF">H8700_07820</name>
</gene>
<keyword evidence="2" id="KW-1133">Transmembrane helix</keyword>
<keyword evidence="2" id="KW-0472">Membrane</keyword>
<feature type="transmembrane region" description="Helical" evidence="2">
    <location>
        <begin position="284"/>
        <end position="301"/>
    </location>
</feature>
<dbReference type="Proteomes" id="UP000637513">
    <property type="component" value="Unassembled WGS sequence"/>
</dbReference>
<dbReference type="RefSeq" id="WP_249304909.1">
    <property type="nucleotide sequence ID" value="NZ_JACRSW010000030.1"/>
</dbReference>
<sequence length="718" mass="82320">MNWLGRIFYTVLSMSGMMLFLAPLVLLLRFGMRNQEKKFMKWEWWLVYLRSLCPVALSSPICLFDSWNRQYHLFLSTLGLTIEEQSGIMNSWSAVFLHPVHMTKAFTVCAVTWAAGVFLVLFSAFFVQRRVKQTLMQGKEIGEDILESGTTSVPVRFGFFHKIHVVPAGMHARDMRYYLQHIQAHSFENAKRIVVVGITAIHWFNPVMWLYYILWNHDEEYLADEKAVHKKPSAECREYAQGLLNIQKESKKLHLSLFTIREGNVEKRAQRMMYLKWDKTGEKLLNFLIWSVTLILLFLLAPMKIAWSGGTWQNPVDSSKGSLFSNIKGIVIAKTDISSPDGLDRILKLELLEKDKTDKDSYTGTFALRMYDDFDNRIASLSMKDIFGTGGSYAFPKDMNLFVGDYNGDGTQEAVLGKKLSLSQKEFDRMTEQTDSSQKVKDYTVYSYSVINLEKENMQVIGSDICAAVSKNGKKELSSSVELDTIEDITTVFSVPFAKETQYYVWNQEKGKYEQKDLSKKDLEQYKTDSTAEAKEETQEHTLKNNSGSTAVLVTTKKDSDGNEDIRSLILSPKKNQKKWDNIHGYYCDLKWITQENVLNNRYAMLIYNGTKAQTFTVYDTKTRTQYYQQEDGTTQLAKVFKQYKEDDITFEDGAVVVYNLKELKDDILTIGFAGQADNGITVKGSYQYDIKKKLTTNFTYSREADTDASASPSPTTK</sequence>
<feature type="compositionally biased region" description="Basic and acidic residues" evidence="1">
    <location>
        <begin position="527"/>
        <end position="543"/>
    </location>
</feature>
<evidence type="ECO:0000313" key="4">
    <source>
        <dbReference type="EMBL" id="MBC8557615.1"/>
    </source>
</evidence>
<reference evidence="4 5" key="1">
    <citation type="submission" date="2020-08" db="EMBL/GenBank/DDBJ databases">
        <title>Genome public.</title>
        <authorList>
            <person name="Liu C."/>
            <person name="Sun Q."/>
        </authorList>
    </citation>
    <scope>NUCLEOTIDE SEQUENCE [LARGE SCALE GENOMIC DNA]</scope>
    <source>
        <strain evidence="4 5">BX3</strain>
    </source>
</reference>
<feature type="transmembrane region" description="Helical" evidence="2">
    <location>
        <begin position="6"/>
        <end position="27"/>
    </location>
</feature>
<dbReference type="InterPro" id="IPR008756">
    <property type="entry name" value="Peptidase_M56"/>
</dbReference>
<proteinExistence type="predicted"/>
<keyword evidence="5" id="KW-1185">Reference proteome</keyword>
<dbReference type="EMBL" id="JACRSW010000030">
    <property type="protein sequence ID" value="MBC8557615.1"/>
    <property type="molecule type" value="Genomic_DNA"/>
</dbReference>
<dbReference type="Pfam" id="PF05569">
    <property type="entry name" value="Peptidase_M56"/>
    <property type="match status" value="1"/>
</dbReference>
<feature type="transmembrane region" description="Helical" evidence="2">
    <location>
        <begin position="105"/>
        <end position="127"/>
    </location>
</feature>
<evidence type="ECO:0000259" key="3">
    <source>
        <dbReference type="Pfam" id="PF05569"/>
    </source>
</evidence>
<feature type="transmembrane region" description="Helical" evidence="2">
    <location>
        <begin position="47"/>
        <end position="67"/>
    </location>
</feature>
<organism evidence="4 5">
    <name type="scientific">Jutongia hominis</name>
    <dbReference type="NCBI Taxonomy" id="2763664"/>
    <lineage>
        <taxon>Bacteria</taxon>
        <taxon>Bacillati</taxon>
        <taxon>Bacillota</taxon>
        <taxon>Clostridia</taxon>
        <taxon>Lachnospirales</taxon>
        <taxon>Lachnospiraceae</taxon>
        <taxon>Jutongia</taxon>
    </lineage>
</organism>